<dbReference type="OrthoDB" id="9802525at2"/>
<protein>
    <submittedName>
        <fullName evidence="3">Glycosyltransferase involved in cell wall biosynthesis</fullName>
    </submittedName>
</protein>
<feature type="domain" description="Glycosyl transferase family 1" evidence="1">
    <location>
        <begin position="196"/>
        <end position="353"/>
    </location>
</feature>
<dbReference type="AlphaFoldDB" id="A0A328YSF4"/>
<accession>A0A328YSF4</accession>
<organism evidence="3 4">
    <name type="scientific">Paracidovorax anthurii</name>
    <dbReference type="NCBI Taxonomy" id="78229"/>
    <lineage>
        <taxon>Bacteria</taxon>
        <taxon>Pseudomonadati</taxon>
        <taxon>Pseudomonadota</taxon>
        <taxon>Betaproteobacteria</taxon>
        <taxon>Burkholderiales</taxon>
        <taxon>Comamonadaceae</taxon>
        <taxon>Paracidovorax</taxon>
    </lineage>
</organism>
<dbReference type="Gene3D" id="3.90.550.10">
    <property type="entry name" value="Spore Coat Polysaccharide Biosynthesis Protein SpsA, Chain A"/>
    <property type="match status" value="1"/>
</dbReference>
<gene>
    <name evidence="3" type="ORF">AX018_10419</name>
</gene>
<evidence type="ECO:0000313" key="4">
    <source>
        <dbReference type="Proteomes" id="UP000248856"/>
    </source>
</evidence>
<dbReference type="Pfam" id="PF13579">
    <property type="entry name" value="Glyco_trans_4_4"/>
    <property type="match status" value="1"/>
</dbReference>
<sequence length="613" mass="66893">MGLRILHVGKFYPPYRGGMEIFLADLIHAQRRQGMDAHALVHGEPQPDDPPWLERVPVQFQLVYAPFALGFRAALAKAIRRIRPDVLHLHMPNNSALWALTLPGARRIPWVVHWHSDVVVSEIKLSVALAYALYRPFEHALLDGAERIIATSPPYLEASKTLQYWRSKCVTAPLGIDTGGVPAPQGCDTWSPGADLRLLSIGRLTYYKGFETLIQAVSHLPGVELLIAGDGELRASLEARIQAARPLPAGTSIRLLGDVSETQKHALLASCDAFCLASRERTEAFGVVLLEAMFHARPCIVTDLPGSGMPWLVAHAKAGLRVPIEDVEGWQNAITRLRHDPPLRQRLGAAGRQALLRSFDIHSSARLVEREYRHITSTAQPVPPRKDLLAVITTRNHAGTIPGLVQAVRDSGLAAVLVVDNRSSDGTCLFAEKAGAQVLRPLISMTPWECIQTGMRYALSKGHGGVITLHADHPPTVEMLRHLVAHAPQADAIASACPAEDANPSAAPGPWRRWRPRIARPSPHLNYYGRAAVEALASREAALLDHPDLAAIWLARTAGLRTERLTLPAPAPAETPPSARAPQRGAWWHTARRVALLALFSFAAQGPARARKG</sequence>
<evidence type="ECO:0000259" key="2">
    <source>
        <dbReference type="Pfam" id="PF13579"/>
    </source>
</evidence>
<proteinExistence type="predicted"/>
<dbReference type="GO" id="GO:0016757">
    <property type="term" value="F:glycosyltransferase activity"/>
    <property type="evidence" value="ECO:0007669"/>
    <property type="project" value="InterPro"/>
</dbReference>
<dbReference type="RefSeq" id="WP_111879914.1">
    <property type="nucleotide sequence ID" value="NZ_CBCSGC010000023.1"/>
</dbReference>
<feature type="domain" description="Glycosyltransferase subfamily 4-like N-terminal" evidence="2">
    <location>
        <begin position="17"/>
        <end position="175"/>
    </location>
</feature>
<dbReference type="Pfam" id="PF00534">
    <property type="entry name" value="Glycos_transf_1"/>
    <property type="match status" value="1"/>
</dbReference>
<dbReference type="Gene3D" id="3.40.50.2000">
    <property type="entry name" value="Glycogen Phosphorylase B"/>
    <property type="match status" value="2"/>
</dbReference>
<name>A0A328YSF4_9BURK</name>
<dbReference type="EMBL" id="QLTA01000041">
    <property type="protein sequence ID" value="RAR76951.1"/>
    <property type="molecule type" value="Genomic_DNA"/>
</dbReference>
<comment type="caution">
    <text evidence="3">The sequence shown here is derived from an EMBL/GenBank/DDBJ whole genome shotgun (WGS) entry which is preliminary data.</text>
</comment>
<keyword evidence="3" id="KW-0808">Transferase</keyword>
<dbReference type="SUPFAM" id="SSF53756">
    <property type="entry name" value="UDP-Glycosyltransferase/glycogen phosphorylase"/>
    <property type="match status" value="1"/>
</dbReference>
<keyword evidence="4" id="KW-1185">Reference proteome</keyword>
<dbReference type="InterPro" id="IPR001296">
    <property type="entry name" value="Glyco_trans_1"/>
</dbReference>
<dbReference type="PANTHER" id="PTHR45947">
    <property type="entry name" value="SULFOQUINOVOSYL TRANSFERASE SQD2"/>
    <property type="match status" value="1"/>
</dbReference>
<dbReference type="Proteomes" id="UP000248856">
    <property type="component" value="Unassembled WGS sequence"/>
</dbReference>
<reference evidence="3 4" key="1">
    <citation type="submission" date="2018-06" db="EMBL/GenBank/DDBJ databases">
        <title>Genomic Encyclopedia of Archaeal and Bacterial Type Strains, Phase II (KMG-II): from individual species to whole genera.</title>
        <authorList>
            <person name="Goeker M."/>
        </authorList>
    </citation>
    <scope>NUCLEOTIDE SEQUENCE [LARGE SCALE GENOMIC DNA]</scope>
    <source>
        <strain evidence="3 4">CFPB 3232</strain>
    </source>
</reference>
<dbReference type="PANTHER" id="PTHR45947:SF3">
    <property type="entry name" value="SULFOQUINOVOSYL TRANSFERASE SQD2"/>
    <property type="match status" value="1"/>
</dbReference>
<dbReference type="InterPro" id="IPR028098">
    <property type="entry name" value="Glyco_trans_4-like_N"/>
</dbReference>
<evidence type="ECO:0000259" key="1">
    <source>
        <dbReference type="Pfam" id="PF00534"/>
    </source>
</evidence>
<dbReference type="InterPro" id="IPR029044">
    <property type="entry name" value="Nucleotide-diphossugar_trans"/>
</dbReference>
<evidence type="ECO:0000313" key="3">
    <source>
        <dbReference type="EMBL" id="RAR76951.1"/>
    </source>
</evidence>
<dbReference type="SUPFAM" id="SSF53448">
    <property type="entry name" value="Nucleotide-diphospho-sugar transferases"/>
    <property type="match status" value="1"/>
</dbReference>
<dbReference type="InterPro" id="IPR050194">
    <property type="entry name" value="Glycosyltransferase_grp1"/>
</dbReference>